<dbReference type="EMBL" id="JAHHHD010000008">
    <property type="protein sequence ID" value="MBW4658948.1"/>
    <property type="molecule type" value="Genomic_DNA"/>
</dbReference>
<sequence length="167" mass="18451">MKGSVRSQILNDPYYRLQSLAEVRLAAELGVLIDVNRACVDDWLRLPGLSIHQARSLAALSQSGVQFHAIEDIAAALSLPVARLLPLSPVLQFCYYDSESPVEAQPISPNLASAELLIQIPAIDLFLARAIVQNRQAYGAYRSLADLQRRLALPGQLTADLMHYLRF</sequence>
<dbReference type="Pfam" id="PF12836">
    <property type="entry name" value="HHH_3"/>
    <property type="match status" value="1"/>
</dbReference>
<protein>
    <submittedName>
        <fullName evidence="1">ComEA family DNA-binding protein</fullName>
    </submittedName>
</protein>
<dbReference type="InterPro" id="IPR010994">
    <property type="entry name" value="RuvA_2-like"/>
</dbReference>
<keyword evidence="1" id="KW-0238">DNA-binding</keyword>
<comment type="caution">
    <text evidence="1">The sequence shown here is derived from an EMBL/GenBank/DDBJ whole genome shotgun (WGS) entry which is preliminary data.</text>
</comment>
<dbReference type="Proteomes" id="UP000757435">
    <property type="component" value="Unassembled WGS sequence"/>
</dbReference>
<reference evidence="1" key="1">
    <citation type="submission" date="2021-05" db="EMBL/GenBank/DDBJ databases">
        <authorList>
            <person name="Pietrasiak N."/>
            <person name="Ward R."/>
            <person name="Stajich J.E."/>
            <person name="Kurbessoian T."/>
        </authorList>
    </citation>
    <scope>NUCLEOTIDE SEQUENCE</scope>
    <source>
        <strain evidence="1">UHER 2000/2452</strain>
    </source>
</reference>
<dbReference type="Gene3D" id="1.10.150.320">
    <property type="entry name" value="Photosystem II 12 kDa extrinsic protein"/>
    <property type="match status" value="1"/>
</dbReference>
<dbReference type="AlphaFoldDB" id="A0A951Q9Z4"/>
<name>A0A951Q9Z4_9CYAN</name>
<reference evidence="1" key="2">
    <citation type="journal article" date="2022" name="Microbiol. Resour. Announc.">
        <title>Metagenome Sequencing to Explore Phylogenomics of Terrestrial Cyanobacteria.</title>
        <authorList>
            <person name="Ward R.D."/>
            <person name="Stajich J.E."/>
            <person name="Johansen J.R."/>
            <person name="Huntemann M."/>
            <person name="Clum A."/>
            <person name="Foster B."/>
            <person name="Foster B."/>
            <person name="Roux S."/>
            <person name="Palaniappan K."/>
            <person name="Varghese N."/>
            <person name="Mukherjee S."/>
            <person name="Reddy T.B.K."/>
            <person name="Daum C."/>
            <person name="Copeland A."/>
            <person name="Chen I.A."/>
            <person name="Ivanova N.N."/>
            <person name="Kyrpides N.C."/>
            <person name="Shapiro N."/>
            <person name="Eloe-Fadrosh E.A."/>
            <person name="Pietrasiak N."/>
        </authorList>
    </citation>
    <scope>NUCLEOTIDE SEQUENCE</scope>
    <source>
        <strain evidence="1">UHER 2000/2452</strain>
    </source>
</reference>
<dbReference type="SUPFAM" id="SSF47781">
    <property type="entry name" value="RuvA domain 2-like"/>
    <property type="match status" value="1"/>
</dbReference>
<accession>A0A951Q9Z4</accession>
<proteinExistence type="predicted"/>
<gene>
    <name evidence="1" type="ORF">KME15_09750</name>
</gene>
<dbReference type="SUPFAM" id="SSF81585">
    <property type="entry name" value="PsbU/PolX domain-like"/>
    <property type="match status" value="1"/>
</dbReference>
<evidence type="ECO:0000313" key="1">
    <source>
        <dbReference type="EMBL" id="MBW4658948.1"/>
    </source>
</evidence>
<dbReference type="GO" id="GO:0003677">
    <property type="term" value="F:DNA binding"/>
    <property type="evidence" value="ECO:0007669"/>
    <property type="project" value="UniProtKB-KW"/>
</dbReference>
<organism evidence="1 2">
    <name type="scientific">Drouetiella hepatica Uher 2000/2452</name>
    <dbReference type="NCBI Taxonomy" id="904376"/>
    <lineage>
        <taxon>Bacteria</taxon>
        <taxon>Bacillati</taxon>
        <taxon>Cyanobacteriota</taxon>
        <taxon>Cyanophyceae</taxon>
        <taxon>Oculatellales</taxon>
        <taxon>Oculatellaceae</taxon>
        <taxon>Drouetiella</taxon>
    </lineage>
</organism>
<evidence type="ECO:0000313" key="2">
    <source>
        <dbReference type="Proteomes" id="UP000757435"/>
    </source>
</evidence>